<dbReference type="Pfam" id="PF14534">
    <property type="entry name" value="DUF4440"/>
    <property type="match status" value="1"/>
</dbReference>
<accession>A0A401UDD2</accession>
<dbReference type="AlphaFoldDB" id="A0A401UDD2"/>
<evidence type="ECO:0000259" key="2">
    <source>
        <dbReference type="Pfam" id="PF14534"/>
    </source>
</evidence>
<keyword evidence="1" id="KW-0732">Signal</keyword>
<feature type="domain" description="DUF4440" evidence="2">
    <location>
        <begin position="26"/>
        <end position="131"/>
    </location>
</feature>
<dbReference type="SUPFAM" id="SSF54427">
    <property type="entry name" value="NTF2-like"/>
    <property type="match status" value="1"/>
</dbReference>
<dbReference type="OrthoDB" id="9802489at2"/>
<dbReference type="InterPro" id="IPR027843">
    <property type="entry name" value="DUF4440"/>
</dbReference>
<feature type="signal peptide" evidence="1">
    <location>
        <begin position="1"/>
        <end position="18"/>
    </location>
</feature>
<protein>
    <submittedName>
        <fullName evidence="3">Nuclear transport factor 2 family protein</fullName>
    </submittedName>
</protein>
<dbReference type="InterPro" id="IPR032710">
    <property type="entry name" value="NTF2-like_dom_sf"/>
</dbReference>
<gene>
    <name evidence="3" type="ORF">SanaruYs_31470</name>
</gene>
<reference evidence="3 4" key="1">
    <citation type="submission" date="2018-11" db="EMBL/GenBank/DDBJ databases">
        <title>Chryseotalea sanarue gen. nov., sp., nov., a member of the family Cytophagaceae, isolated from a brackish lake in Hamamatsu Japan.</title>
        <authorList>
            <person name="Maejima Y."/>
            <person name="Iino T."/>
            <person name="Muraguchi Y."/>
            <person name="Fukuda K."/>
            <person name="Ohkuma M."/>
            <person name="Moriuchi R."/>
            <person name="Dohra H."/>
            <person name="Kimbara K."/>
            <person name="Shintani M."/>
        </authorList>
    </citation>
    <scope>NUCLEOTIDE SEQUENCE [LARGE SCALE GENOMIC DNA]</scope>
    <source>
        <strain evidence="3 4">Ys</strain>
    </source>
</reference>
<evidence type="ECO:0000313" key="3">
    <source>
        <dbReference type="EMBL" id="GCC52907.1"/>
    </source>
</evidence>
<evidence type="ECO:0000313" key="4">
    <source>
        <dbReference type="Proteomes" id="UP000288227"/>
    </source>
</evidence>
<keyword evidence="4" id="KW-1185">Reference proteome</keyword>
<evidence type="ECO:0000256" key="1">
    <source>
        <dbReference type="SAM" id="SignalP"/>
    </source>
</evidence>
<name>A0A401UDD2_9BACT</name>
<dbReference type="RefSeq" id="WP_127123562.1">
    <property type="nucleotide sequence ID" value="NZ_BHXQ01000006.1"/>
</dbReference>
<dbReference type="EMBL" id="BHXQ01000006">
    <property type="protein sequence ID" value="GCC52907.1"/>
    <property type="molecule type" value="Genomic_DNA"/>
</dbReference>
<organism evidence="3 4">
    <name type="scientific">Chryseotalea sanaruensis</name>
    <dbReference type="NCBI Taxonomy" id="2482724"/>
    <lineage>
        <taxon>Bacteria</taxon>
        <taxon>Pseudomonadati</taxon>
        <taxon>Bacteroidota</taxon>
        <taxon>Cytophagia</taxon>
        <taxon>Cytophagales</taxon>
        <taxon>Chryseotaleaceae</taxon>
        <taxon>Chryseotalea</taxon>
    </lineage>
</organism>
<feature type="chain" id="PRO_5019243690" evidence="1">
    <location>
        <begin position="19"/>
        <end position="139"/>
    </location>
</feature>
<comment type="caution">
    <text evidence="3">The sequence shown here is derived from an EMBL/GenBank/DDBJ whole genome shotgun (WGS) entry which is preliminary data.</text>
</comment>
<dbReference type="Proteomes" id="UP000288227">
    <property type="component" value="Unassembled WGS sequence"/>
</dbReference>
<proteinExistence type="predicted"/>
<sequence>MRIISILVFLFTSFVVLAQSEAVKVDALHKQKFEWLINNNIDSITYLLGDKVSYVHSNGWIQNRDEVLNDMKSGKLQYKSIVVEESSVNLIEQTAIVTGKGTFVGKVNTTDFSLKLLYTEVYVKLNGRWKLISRHSCKI</sequence>
<dbReference type="Gene3D" id="3.10.450.50">
    <property type="match status" value="1"/>
</dbReference>